<evidence type="ECO:0000313" key="5">
    <source>
        <dbReference type="Proteomes" id="UP001152484"/>
    </source>
</evidence>
<feature type="repeat" description="PPR" evidence="3">
    <location>
        <begin position="386"/>
        <end position="420"/>
    </location>
</feature>
<dbReference type="InterPro" id="IPR002885">
    <property type="entry name" value="PPR_rpt"/>
</dbReference>
<name>A0A9P0ZAS7_CUSEU</name>
<dbReference type="PROSITE" id="PS51375">
    <property type="entry name" value="PPR"/>
    <property type="match status" value="2"/>
</dbReference>
<dbReference type="GO" id="GO:0003729">
    <property type="term" value="F:mRNA binding"/>
    <property type="evidence" value="ECO:0007669"/>
    <property type="project" value="UniProtKB-ARBA"/>
</dbReference>
<dbReference type="PANTHER" id="PTHR45717">
    <property type="entry name" value="OS12G0527900 PROTEIN"/>
    <property type="match status" value="1"/>
</dbReference>
<proteinExistence type="inferred from homology"/>
<dbReference type="Proteomes" id="UP001152484">
    <property type="component" value="Unassembled WGS sequence"/>
</dbReference>
<evidence type="ECO:0000256" key="3">
    <source>
        <dbReference type="PROSITE-ProRule" id="PRU00708"/>
    </source>
</evidence>
<dbReference type="PANTHER" id="PTHR45717:SF3">
    <property type="entry name" value="OS04G0544400 PROTEIN"/>
    <property type="match status" value="1"/>
</dbReference>
<keyword evidence="2" id="KW-0677">Repeat</keyword>
<keyword evidence="5" id="KW-1185">Reference proteome</keyword>
<accession>A0A9P0ZAS7</accession>
<dbReference type="SUPFAM" id="SSF48452">
    <property type="entry name" value="TPR-like"/>
    <property type="match status" value="1"/>
</dbReference>
<dbReference type="EMBL" id="CAMAPE010000035">
    <property type="protein sequence ID" value="CAH9096391.1"/>
    <property type="molecule type" value="Genomic_DNA"/>
</dbReference>
<gene>
    <name evidence="4" type="ORF">CEURO_LOCUS13395</name>
</gene>
<comment type="similarity">
    <text evidence="1">Belongs to the PPR family. P subfamily.</text>
</comment>
<evidence type="ECO:0000256" key="2">
    <source>
        <dbReference type="ARBA" id="ARBA00022737"/>
    </source>
</evidence>
<evidence type="ECO:0008006" key="6">
    <source>
        <dbReference type="Google" id="ProtNLM"/>
    </source>
</evidence>
<dbReference type="Gene3D" id="1.25.40.10">
    <property type="entry name" value="Tetratricopeptide repeat domain"/>
    <property type="match status" value="3"/>
</dbReference>
<comment type="caution">
    <text evidence="4">The sequence shown here is derived from an EMBL/GenBank/DDBJ whole genome shotgun (WGS) entry which is preliminary data.</text>
</comment>
<dbReference type="AlphaFoldDB" id="A0A9P0ZAS7"/>
<dbReference type="OrthoDB" id="1908178at2759"/>
<dbReference type="InterPro" id="IPR011990">
    <property type="entry name" value="TPR-like_helical_dom_sf"/>
</dbReference>
<reference evidence="4" key="1">
    <citation type="submission" date="2022-07" db="EMBL/GenBank/DDBJ databases">
        <authorList>
            <person name="Macas J."/>
            <person name="Novak P."/>
            <person name="Neumann P."/>
        </authorList>
    </citation>
    <scope>NUCLEOTIDE SEQUENCE</scope>
</reference>
<dbReference type="GO" id="GO:0005739">
    <property type="term" value="C:mitochondrion"/>
    <property type="evidence" value="ECO:0007669"/>
    <property type="project" value="TreeGrafter"/>
</dbReference>
<evidence type="ECO:0000313" key="4">
    <source>
        <dbReference type="EMBL" id="CAH9096391.1"/>
    </source>
</evidence>
<dbReference type="NCBIfam" id="TIGR00756">
    <property type="entry name" value="PPR"/>
    <property type="match status" value="1"/>
</dbReference>
<sequence length="531" mass="61424">MLLQSVTTTTAAPVHHHRLRRLSLSVHISHLLSSPPGFSASILLYCPKSPAISCSSKSNVSTVDYEKRPKLDWYKIYKRICTAIGSEATSADAVLEQYENEGAEISIPDLLLIIKELRTSKRYKLALQVYEWMKDRRHTYHVTKKGAADHLNLIYQVNGISNAEDYFMNLPKHLKDNRVYGSLLNAYVQSEMREKAESLFEEMKTQGFASNSRPYNVMMTLYNKLKVNDQVERIISEMDSKNILDAVSYNIWLTFLGYQGSVEKMEEAFEKMKMDPRVIIHWSTFSIMASMYIQMGEMEKGEDFVRQMKSRINIKERISYHYLISLYARVGNKEEVYHVWNIYKANFRRISNMGYHALISSLLRLDDIEGAENSFDEWMSQMTRFDARMPNLLLSWYLRNGLLDKVESFFAQIVDAGKQPNSTTWEIIAQLHIRRGRVSEALSCLRDSFSVEGSENWAPRHPTISSFMQLCEQHDDVKSKEELIEMLSEAGRFNREAYMSYISVQSTVDSEKKDGDEITDVLLNELHGSLQ</sequence>
<evidence type="ECO:0000256" key="1">
    <source>
        <dbReference type="ARBA" id="ARBA00007626"/>
    </source>
</evidence>
<organism evidence="4 5">
    <name type="scientific">Cuscuta europaea</name>
    <name type="common">European dodder</name>
    <dbReference type="NCBI Taxonomy" id="41803"/>
    <lineage>
        <taxon>Eukaryota</taxon>
        <taxon>Viridiplantae</taxon>
        <taxon>Streptophyta</taxon>
        <taxon>Embryophyta</taxon>
        <taxon>Tracheophyta</taxon>
        <taxon>Spermatophyta</taxon>
        <taxon>Magnoliopsida</taxon>
        <taxon>eudicotyledons</taxon>
        <taxon>Gunneridae</taxon>
        <taxon>Pentapetalae</taxon>
        <taxon>asterids</taxon>
        <taxon>lamiids</taxon>
        <taxon>Solanales</taxon>
        <taxon>Convolvulaceae</taxon>
        <taxon>Cuscuteae</taxon>
        <taxon>Cuscuta</taxon>
        <taxon>Cuscuta subgen. Cuscuta</taxon>
    </lineage>
</organism>
<protein>
    <recommendedName>
        <fullName evidence="6">Pentatricopeptide repeat-containing protein</fullName>
    </recommendedName>
</protein>
<feature type="repeat" description="PPR" evidence="3">
    <location>
        <begin position="176"/>
        <end position="210"/>
    </location>
</feature>
<dbReference type="Pfam" id="PF01535">
    <property type="entry name" value="PPR"/>
    <property type="match status" value="4"/>
</dbReference>